<dbReference type="PANTHER" id="PTHR43133:SF8">
    <property type="entry name" value="RNA POLYMERASE SIGMA FACTOR HI_1459-RELATED"/>
    <property type="match status" value="1"/>
</dbReference>
<dbReference type="RefSeq" id="WP_209146951.1">
    <property type="nucleotide sequence ID" value="NZ_JAGHKP010000003.1"/>
</dbReference>
<evidence type="ECO:0000313" key="9">
    <source>
        <dbReference type="Proteomes" id="UP000679126"/>
    </source>
</evidence>
<dbReference type="InterPro" id="IPR013324">
    <property type="entry name" value="RNA_pol_sigma_r3/r4-like"/>
</dbReference>
<dbReference type="EMBL" id="JAGHKP010000003">
    <property type="protein sequence ID" value="MBO9153828.1"/>
    <property type="molecule type" value="Genomic_DNA"/>
</dbReference>
<accession>A0ABS3YGL3</accession>
<dbReference type="SUPFAM" id="SSF88659">
    <property type="entry name" value="Sigma3 and sigma4 domains of RNA polymerase sigma factors"/>
    <property type="match status" value="1"/>
</dbReference>
<keyword evidence="3" id="KW-0731">Sigma factor</keyword>
<keyword evidence="5" id="KW-0804">Transcription</keyword>
<dbReference type="InterPro" id="IPR014284">
    <property type="entry name" value="RNA_pol_sigma-70_dom"/>
</dbReference>
<dbReference type="PANTHER" id="PTHR43133">
    <property type="entry name" value="RNA POLYMERASE ECF-TYPE SIGMA FACTO"/>
    <property type="match status" value="1"/>
</dbReference>
<feature type="domain" description="RNA polymerase sigma-70 region 2" evidence="6">
    <location>
        <begin position="20"/>
        <end position="87"/>
    </location>
</feature>
<comment type="caution">
    <text evidence="8">The sequence shown here is derived from an EMBL/GenBank/DDBJ whole genome shotgun (WGS) entry which is preliminary data.</text>
</comment>
<evidence type="ECO:0000256" key="3">
    <source>
        <dbReference type="ARBA" id="ARBA00023082"/>
    </source>
</evidence>
<dbReference type="InterPro" id="IPR007627">
    <property type="entry name" value="RNA_pol_sigma70_r2"/>
</dbReference>
<evidence type="ECO:0000259" key="7">
    <source>
        <dbReference type="Pfam" id="PF08281"/>
    </source>
</evidence>
<keyword evidence="9" id="KW-1185">Reference proteome</keyword>
<dbReference type="Gene3D" id="1.10.10.10">
    <property type="entry name" value="Winged helix-like DNA-binding domain superfamily/Winged helix DNA-binding domain"/>
    <property type="match status" value="1"/>
</dbReference>
<dbReference type="Pfam" id="PF08281">
    <property type="entry name" value="Sigma70_r4_2"/>
    <property type="match status" value="1"/>
</dbReference>
<organism evidence="8 9">
    <name type="scientific">Chitinophaga chungangae</name>
    <dbReference type="NCBI Taxonomy" id="2821488"/>
    <lineage>
        <taxon>Bacteria</taxon>
        <taxon>Pseudomonadati</taxon>
        <taxon>Bacteroidota</taxon>
        <taxon>Chitinophagia</taxon>
        <taxon>Chitinophagales</taxon>
        <taxon>Chitinophagaceae</taxon>
        <taxon>Chitinophaga</taxon>
    </lineage>
</organism>
<evidence type="ECO:0000256" key="1">
    <source>
        <dbReference type="ARBA" id="ARBA00010641"/>
    </source>
</evidence>
<gene>
    <name evidence="8" type="ORF">J7I43_16490</name>
</gene>
<dbReference type="NCBIfam" id="TIGR02937">
    <property type="entry name" value="sigma70-ECF"/>
    <property type="match status" value="1"/>
</dbReference>
<dbReference type="SUPFAM" id="SSF88946">
    <property type="entry name" value="Sigma2 domain of RNA polymerase sigma factors"/>
    <property type="match status" value="1"/>
</dbReference>
<dbReference type="Pfam" id="PF04542">
    <property type="entry name" value="Sigma70_r2"/>
    <property type="match status" value="1"/>
</dbReference>
<evidence type="ECO:0000313" key="8">
    <source>
        <dbReference type="EMBL" id="MBO9153828.1"/>
    </source>
</evidence>
<dbReference type="Gene3D" id="1.10.1740.10">
    <property type="match status" value="1"/>
</dbReference>
<protein>
    <submittedName>
        <fullName evidence="8">RNA polymerase sigma factor</fullName>
    </submittedName>
</protein>
<reference evidence="9" key="1">
    <citation type="submission" date="2021-03" db="EMBL/GenBank/DDBJ databases">
        <title>Assistant Professor.</title>
        <authorList>
            <person name="Huq M.A."/>
        </authorList>
    </citation>
    <scope>NUCLEOTIDE SEQUENCE [LARGE SCALE GENOMIC DNA]</scope>
    <source>
        <strain evidence="9">MAH-28</strain>
    </source>
</reference>
<dbReference type="Proteomes" id="UP000679126">
    <property type="component" value="Unassembled WGS sequence"/>
</dbReference>
<evidence type="ECO:0000256" key="2">
    <source>
        <dbReference type="ARBA" id="ARBA00023015"/>
    </source>
</evidence>
<dbReference type="InterPro" id="IPR039425">
    <property type="entry name" value="RNA_pol_sigma-70-like"/>
</dbReference>
<evidence type="ECO:0000256" key="5">
    <source>
        <dbReference type="ARBA" id="ARBA00023163"/>
    </source>
</evidence>
<comment type="similarity">
    <text evidence="1">Belongs to the sigma-70 factor family. ECF subfamily.</text>
</comment>
<proteinExistence type="inferred from homology"/>
<evidence type="ECO:0000256" key="4">
    <source>
        <dbReference type="ARBA" id="ARBA00023125"/>
    </source>
</evidence>
<sequence length="272" mass="31159">MEEDVLKKAMQGDINAFQSLFAEFQPQLKSYLYRLLADRNDVDDLTHDTFIKAYTSIGTFKADSSLKTWVFRIGTHLAYDHLGKRKRWQADNQEQTTAYISASSKAREALLDVRQNSVAGAFEIREHIDFCFTCMSKSLPVENQVALILKDIYDFSVREIAMILGKTQGVVKHLLNDARKDMMQIFDNRCALIGKNGVCHQCSELNGFFNPRLDHRQELMKLELSKGSKKYNREELFALRTLLIKTIDPLKASGTELHELAMKLTREAIGEK</sequence>
<name>A0ABS3YGL3_9BACT</name>
<feature type="domain" description="RNA polymerase sigma factor 70 region 4 type 2" evidence="7">
    <location>
        <begin position="131"/>
        <end position="182"/>
    </location>
</feature>
<dbReference type="InterPro" id="IPR013325">
    <property type="entry name" value="RNA_pol_sigma_r2"/>
</dbReference>
<evidence type="ECO:0000259" key="6">
    <source>
        <dbReference type="Pfam" id="PF04542"/>
    </source>
</evidence>
<keyword evidence="2" id="KW-0805">Transcription regulation</keyword>
<dbReference type="InterPro" id="IPR013249">
    <property type="entry name" value="RNA_pol_sigma70_r4_t2"/>
</dbReference>
<dbReference type="InterPro" id="IPR036388">
    <property type="entry name" value="WH-like_DNA-bd_sf"/>
</dbReference>
<keyword evidence="4" id="KW-0238">DNA-binding</keyword>